<evidence type="ECO:0000256" key="10">
    <source>
        <dbReference type="SAM" id="Phobius"/>
    </source>
</evidence>
<evidence type="ECO:0000256" key="8">
    <source>
        <dbReference type="ARBA" id="ARBA00023012"/>
    </source>
</evidence>
<dbReference type="InterPro" id="IPR003594">
    <property type="entry name" value="HATPase_dom"/>
</dbReference>
<dbReference type="OrthoDB" id="9808844at2"/>
<dbReference type="GO" id="GO:0000155">
    <property type="term" value="F:phosphorelay sensor kinase activity"/>
    <property type="evidence" value="ECO:0007669"/>
    <property type="project" value="InterPro"/>
</dbReference>
<evidence type="ECO:0000313" key="13">
    <source>
        <dbReference type="Proteomes" id="UP000185544"/>
    </source>
</evidence>
<dbReference type="Gene3D" id="3.30.565.10">
    <property type="entry name" value="Histidine kinase-like ATPase, C-terminal domain"/>
    <property type="match status" value="1"/>
</dbReference>
<dbReference type="RefSeq" id="WP_075276680.1">
    <property type="nucleotide sequence ID" value="NZ_CP016908.1"/>
</dbReference>
<dbReference type="AlphaFoldDB" id="A0A1L6MWV2"/>
<keyword evidence="6" id="KW-0418">Kinase</keyword>
<evidence type="ECO:0000313" key="12">
    <source>
        <dbReference type="EMBL" id="APS00014.1"/>
    </source>
</evidence>
<evidence type="ECO:0000259" key="11">
    <source>
        <dbReference type="PROSITE" id="PS50109"/>
    </source>
</evidence>
<dbReference type="InterPro" id="IPR036890">
    <property type="entry name" value="HATPase_C_sf"/>
</dbReference>
<feature type="coiled-coil region" evidence="9">
    <location>
        <begin position="230"/>
        <end position="260"/>
    </location>
</feature>
<dbReference type="EC" id="2.7.13.3" evidence="2"/>
<keyword evidence="13" id="KW-1185">Reference proteome</keyword>
<dbReference type="PANTHER" id="PTHR43065:SF10">
    <property type="entry name" value="PEROXIDE STRESS-ACTIVATED HISTIDINE KINASE MAK3"/>
    <property type="match status" value="1"/>
</dbReference>
<keyword evidence="10" id="KW-1133">Transmembrane helix</keyword>
<sequence>MISLQSAWRESTVFYFLVGLYFAFLWAKSRKKSHYLIFSFLCFSLVEYLTTQAIAESAISPQEILKARWISHIGLAFAFTFIFHFTLAYKENFLPYQKYPKWIPYSVNLFLIFISCCSIFFYQHSNSQLFFQDLQWIHEQSPVDALDLCFYIFGLASSAFSLIYLSQSYLLGQQEVLPTVIGSMLLTVSLIQEIGRAFGILSQLSTLAVGWSVFILGAMMMFGQRSLLVVRELELSHEALKIKNRELKKAYDHLAILEQKLSHREQLAVVGELAAVIAHEVRNPLAIISNAVANLRKENLSKTDYSTLLSILDEETNRLNHLVKDLLCYARPINIQRTFFSLKDLIESGLRLAHPIDTIKVKFLVETSYSYLWGDPNHLRQVFDNLIKNAVQAMQYGGTLTIYIRTASQEKASGIAIDIVDTGEGMDTQIRSRALDPFFTTRPSGTGLGLTIVNRIIEAHGGQLLIDSYTGAGTKVTVFLPFGSENSPPNSQPLID</sequence>
<feature type="transmembrane region" description="Helical" evidence="10">
    <location>
        <begin position="145"/>
        <end position="164"/>
    </location>
</feature>
<proteinExistence type="predicted"/>
<comment type="catalytic activity">
    <reaction evidence="1">
        <text>ATP + protein L-histidine = ADP + protein N-phospho-L-histidine.</text>
        <dbReference type="EC" id="2.7.13.3"/>
    </reaction>
</comment>
<dbReference type="SUPFAM" id="SSF47384">
    <property type="entry name" value="Homodimeric domain of signal transducing histidine kinase"/>
    <property type="match status" value="1"/>
</dbReference>
<dbReference type="InterPro" id="IPR005467">
    <property type="entry name" value="His_kinase_dom"/>
</dbReference>
<dbReference type="CDD" id="cd00082">
    <property type="entry name" value="HisKA"/>
    <property type="match status" value="1"/>
</dbReference>
<dbReference type="InterPro" id="IPR036097">
    <property type="entry name" value="HisK_dim/P_sf"/>
</dbReference>
<keyword evidence="7" id="KW-0067">ATP-binding</keyword>
<dbReference type="SUPFAM" id="SSF55874">
    <property type="entry name" value="ATPase domain of HSP90 chaperone/DNA topoisomerase II/histidine kinase"/>
    <property type="match status" value="1"/>
</dbReference>
<gene>
    <name evidence="12" type="ORF">BCY86_04430</name>
</gene>
<dbReference type="SMART" id="SM00388">
    <property type="entry name" value="HisKA"/>
    <property type="match status" value="1"/>
</dbReference>
<evidence type="ECO:0000256" key="4">
    <source>
        <dbReference type="ARBA" id="ARBA00022679"/>
    </source>
</evidence>
<keyword evidence="5" id="KW-0547">Nucleotide-binding</keyword>
<dbReference type="Proteomes" id="UP000185544">
    <property type="component" value="Chromosome"/>
</dbReference>
<keyword evidence="4" id="KW-0808">Transferase</keyword>
<evidence type="ECO:0000256" key="7">
    <source>
        <dbReference type="ARBA" id="ARBA00022840"/>
    </source>
</evidence>
<accession>A0A1L6MWV2</accession>
<dbReference type="SMART" id="SM00387">
    <property type="entry name" value="HATPase_c"/>
    <property type="match status" value="1"/>
</dbReference>
<evidence type="ECO:0000256" key="2">
    <source>
        <dbReference type="ARBA" id="ARBA00012438"/>
    </source>
</evidence>
<dbReference type="PANTHER" id="PTHR43065">
    <property type="entry name" value="SENSOR HISTIDINE KINASE"/>
    <property type="match status" value="1"/>
</dbReference>
<dbReference type="InterPro" id="IPR003661">
    <property type="entry name" value="HisK_dim/P_dom"/>
</dbReference>
<keyword evidence="8" id="KW-0902">Two-component regulatory system</keyword>
<feature type="transmembrane region" description="Helical" evidence="10">
    <location>
        <begin position="200"/>
        <end position="222"/>
    </location>
</feature>
<protein>
    <recommendedName>
        <fullName evidence="2">histidine kinase</fullName>
        <ecNumber evidence="2">2.7.13.3</ecNumber>
    </recommendedName>
</protein>
<keyword evidence="3" id="KW-0597">Phosphoprotein</keyword>
<evidence type="ECO:0000256" key="1">
    <source>
        <dbReference type="ARBA" id="ARBA00000085"/>
    </source>
</evidence>
<dbReference type="Gene3D" id="1.10.287.130">
    <property type="match status" value="1"/>
</dbReference>
<dbReference type="PROSITE" id="PS50109">
    <property type="entry name" value="HIS_KIN"/>
    <property type="match status" value="1"/>
</dbReference>
<dbReference type="EMBL" id="CP016908">
    <property type="protein sequence ID" value="APS00014.1"/>
    <property type="molecule type" value="Genomic_DNA"/>
</dbReference>
<feature type="transmembrane region" description="Helical" evidence="10">
    <location>
        <begin position="102"/>
        <end position="125"/>
    </location>
</feature>
<evidence type="ECO:0000256" key="3">
    <source>
        <dbReference type="ARBA" id="ARBA00022553"/>
    </source>
</evidence>
<dbReference type="STRING" id="1882918.BCY86_04430"/>
<name>A0A1L6MWV2_9BACT</name>
<organism evidence="12 13">
    <name type="scientific">Pajaroellobacter abortibovis</name>
    <dbReference type="NCBI Taxonomy" id="1882918"/>
    <lineage>
        <taxon>Bacteria</taxon>
        <taxon>Pseudomonadati</taxon>
        <taxon>Myxococcota</taxon>
        <taxon>Polyangia</taxon>
        <taxon>Polyangiales</taxon>
        <taxon>Polyangiaceae</taxon>
    </lineage>
</organism>
<dbReference type="KEGG" id="pabo:BCY86_04430"/>
<feature type="transmembrane region" description="Helical" evidence="10">
    <location>
        <begin position="35"/>
        <end position="55"/>
    </location>
</feature>
<feature type="transmembrane region" description="Helical" evidence="10">
    <location>
        <begin position="12"/>
        <end position="28"/>
    </location>
</feature>
<dbReference type="PRINTS" id="PR00344">
    <property type="entry name" value="BCTRLSENSOR"/>
</dbReference>
<dbReference type="GO" id="GO:0005524">
    <property type="term" value="F:ATP binding"/>
    <property type="evidence" value="ECO:0007669"/>
    <property type="project" value="UniProtKB-KW"/>
</dbReference>
<evidence type="ECO:0000256" key="6">
    <source>
        <dbReference type="ARBA" id="ARBA00022777"/>
    </source>
</evidence>
<feature type="transmembrane region" description="Helical" evidence="10">
    <location>
        <begin position="67"/>
        <end position="90"/>
    </location>
</feature>
<dbReference type="InterPro" id="IPR004358">
    <property type="entry name" value="Sig_transdc_His_kin-like_C"/>
</dbReference>
<evidence type="ECO:0000256" key="5">
    <source>
        <dbReference type="ARBA" id="ARBA00022741"/>
    </source>
</evidence>
<reference evidence="12 13" key="1">
    <citation type="submission" date="2016-08" db="EMBL/GenBank/DDBJ databases">
        <title>Identification and validation of antigenic proteins from Pajaroellobacter abortibovis using de-novo genome sequence assembly and reverse vaccinology.</title>
        <authorList>
            <person name="Welly B.T."/>
            <person name="Miller M.R."/>
            <person name="Stott J.L."/>
            <person name="Blanchard M.T."/>
            <person name="Islas-Trejo A.D."/>
            <person name="O'Rourke S.M."/>
            <person name="Young A.E."/>
            <person name="Medrano J.F."/>
            <person name="Van Eenennaam A.L."/>
        </authorList>
    </citation>
    <scope>NUCLEOTIDE SEQUENCE [LARGE SCALE GENOMIC DNA]</scope>
    <source>
        <strain evidence="12 13">BTF92-0548A/99-0131</strain>
    </source>
</reference>
<keyword evidence="9" id="KW-0175">Coiled coil</keyword>
<dbReference type="Pfam" id="PF00512">
    <property type="entry name" value="HisKA"/>
    <property type="match status" value="1"/>
</dbReference>
<dbReference type="Pfam" id="PF02518">
    <property type="entry name" value="HATPase_c"/>
    <property type="match status" value="1"/>
</dbReference>
<evidence type="ECO:0000256" key="9">
    <source>
        <dbReference type="SAM" id="Coils"/>
    </source>
</evidence>
<keyword evidence="10" id="KW-0812">Transmembrane</keyword>
<keyword evidence="10" id="KW-0472">Membrane</keyword>
<feature type="domain" description="Histidine kinase" evidence="11">
    <location>
        <begin position="276"/>
        <end position="484"/>
    </location>
</feature>